<protein>
    <submittedName>
        <fullName evidence="1">Uncharacterized protein</fullName>
    </submittedName>
</protein>
<dbReference type="EMBL" id="BMNK01000002">
    <property type="protein sequence ID" value="GGP02642.1"/>
    <property type="molecule type" value="Genomic_DNA"/>
</dbReference>
<accession>A0A918A212</accession>
<gene>
    <name evidence="1" type="ORF">GCM10012278_10620</name>
</gene>
<evidence type="ECO:0000313" key="2">
    <source>
        <dbReference type="Proteomes" id="UP000660745"/>
    </source>
</evidence>
<sequence>MGDLWGAIDDHIVRGRIFPVLMIMRDQFGDTIHDAIDRFASRYEYLREVRPDDFTKSREGYGRRFYS</sequence>
<evidence type="ECO:0000313" key="1">
    <source>
        <dbReference type="EMBL" id="GGP02642.1"/>
    </source>
</evidence>
<reference evidence="1" key="1">
    <citation type="journal article" date="2014" name="Int. J. Syst. Evol. Microbiol.">
        <title>Complete genome sequence of Corynebacterium casei LMG S-19264T (=DSM 44701T), isolated from a smear-ripened cheese.</title>
        <authorList>
            <consortium name="US DOE Joint Genome Institute (JGI-PGF)"/>
            <person name="Walter F."/>
            <person name="Albersmeier A."/>
            <person name="Kalinowski J."/>
            <person name="Ruckert C."/>
        </authorList>
    </citation>
    <scope>NUCLEOTIDE SEQUENCE</scope>
    <source>
        <strain evidence="1">CGMCC 4.7430</strain>
    </source>
</reference>
<organism evidence="1 2">
    <name type="scientific">Nonomuraea glycinis</name>
    <dbReference type="NCBI Taxonomy" id="2047744"/>
    <lineage>
        <taxon>Bacteria</taxon>
        <taxon>Bacillati</taxon>
        <taxon>Actinomycetota</taxon>
        <taxon>Actinomycetes</taxon>
        <taxon>Streptosporangiales</taxon>
        <taxon>Streptosporangiaceae</taxon>
        <taxon>Nonomuraea</taxon>
    </lineage>
</organism>
<reference evidence="1" key="2">
    <citation type="submission" date="2020-09" db="EMBL/GenBank/DDBJ databases">
        <authorList>
            <person name="Sun Q."/>
            <person name="Zhou Y."/>
        </authorList>
    </citation>
    <scope>NUCLEOTIDE SEQUENCE</scope>
    <source>
        <strain evidence="1">CGMCC 4.7430</strain>
    </source>
</reference>
<dbReference type="Proteomes" id="UP000660745">
    <property type="component" value="Unassembled WGS sequence"/>
</dbReference>
<proteinExistence type="predicted"/>
<dbReference type="AlphaFoldDB" id="A0A918A212"/>
<comment type="caution">
    <text evidence="1">The sequence shown here is derived from an EMBL/GenBank/DDBJ whole genome shotgun (WGS) entry which is preliminary data.</text>
</comment>
<name>A0A918A212_9ACTN</name>
<keyword evidence="2" id="KW-1185">Reference proteome</keyword>